<evidence type="ECO:0000256" key="1">
    <source>
        <dbReference type="SAM" id="MobiDB-lite"/>
    </source>
</evidence>
<dbReference type="Proteomes" id="UP000557392">
    <property type="component" value="Unassembled WGS sequence"/>
</dbReference>
<name>A0A7W6JP70_9SPHN</name>
<comment type="caution">
    <text evidence="2">The sequence shown here is derived from an EMBL/GenBank/DDBJ whole genome shotgun (WGS) entry which is preliminary data.</text>
</comment>
<dbReference type="InterPro" id="IPR009783">
    <property type="entry name" value="DUF1348"/>
</dbReference>
<organism evidence="2 3">
    <name type="scientific">Sphingomonas kyeonggiensis</name>
    <dbReference type="NCBI Taxonomy" id="1268553"/>
    <lineage>
        <taxon>Bacteria</taxon>
        <taxon>Pseudomonadati</taxon>
        <taxon>Pseudomonadota</taxon>
        <taxon>Alphaproteobacteria</taxon>
        <taxon>Sphingomonadales</taxon>
        <taxon>Sphingomonadaceae</taxon>
        <taxon>Sphingomonas</taxon>
    </lineage>
</organism>
<evidence type="ECO:0000313" key="2">
    <source>
        <dbReference type="EMBL" id="MBB4097019.1"/>
    </source>
</evidence>
<feature type="region of interest" description="Disordered" evidence="1">
    <location>
        <begin position="124"/>
        <end position="148"/>
    </location>
</feature>
<gene>
    <name evidence="2" type="ORF">GGR46_000552</name>
</gene>
<dbReference type="PANTHER" id="PTHR31757">
    <property type="entry name" value="SLL0781 PROTEIN"/>
    <property type="match status" value="1"/>
</dbReference>
<dbReference type="InterPro" id="IPR032710">
    <property type="entry name" value="NTF2-like_dom_sf"/>
</dbReference>
<dbReference type="PANTHER" id="PTHR31757:SF0">
    <property type="entry name" value="SLL0781 PROTEIN"/>
    <property type="match status" value="1"/>
</dbReference>
<sequence length="148" mass="17549">MLRFSPATEWHVRDAENAWNLRNLDGLLLSHTIDCQWRNRVTFLWGREQIRGFLDRQFRRELDLRVLLEPWSEGDGRLSIRHAAEFHTDSGTWFRVYGSEEIELDHAGLIRRRLTAANEHPIQERERALRWPEGPRPADHPSLTELGF</sequence>
<dbReference type="Gene3D" id="3.10.450.50">
    <property type="match status" value="1"/>
</dbReference>
<dbReference type="AlphaFoldDB" id="A0A7W6JP70"/>
<dbReference type="EMBL" id="JACIEH010000001">
    <property type="protein sequence ID" value="MBB4097019.1"/>
    <property type="molecule type" value="Genomic_DNA"/>
</dbReference>
<reference evidence="2 3" key="1">
    <citation type="submission" date="2020-08" db="EMBL/GenBank/DDBJ databases">
        <title>Genomic Encyclopedia of Type Strains, Phase IV (KMG-IV): sequencing the most valuable type-strain genomes for metagenomic binning, comparative biology and taxonomic classification.</title>
        <authorList>
            <person name="Goeker M."/>
        </authorList>
    </citation>
    <scope>NUCLEOTIDE SEQUENCE [LARGE SCALE GENOMIC DNA]</scope>
    <source>
        <strain evidence="2 3">DSM 101806</strain>
    </source>
</reference>
<accession>A0A7W6JP70</accession>
<dbReference type="SUPFAM" id="SSF54427">
    <property type="entry name" value="NTF2-like"/>
    <property type="match status" value="1"/>
</dbReference>
<dbReference type="Pfam" id="PF07080">
    <property type="entry name" value="DUF1348"/>
    <property type="match status" value="1"/>
</dbReference>
<evidence type="ECO:0008006" key="4">
    <source>
        <dbReference type="Google" id="ProtNLM"/>
    </source>
</evidence>
<dbReference type="RefSeq" id="WP_183994354.1">
    <property type="nucleotide sequence ID" value="NZ_JACIEH010000001.1"/>
</dbReference>
<keyword evidence="3" id="KW-1185">Reference proteome</keyword>
<evidence type="ECO:0000313" key="3">
    <source>
        <dbReference type="Proteomes" id="UP000557392"/>
    </source>
</evidence>
<proteinExistence type="predicted"/>
<protein>
    <recommendedName>
        <fullName evidence="4">DUF4440 domain-containing protein</fullName>
    </recommendedName>
</protein>